<evidence type="ECO:0000313" key="2">
    <source>
        <dbReference type="EMBL" id="GCD42233.1"/>
    </source>
</evidence>
<accession>A0A401VYS5</accession>
<dbReference type="Proteomes" id="UP000286746">
    <property type="component" value="Unassembled WGS sequence"/>
</dbReference>
<dbReference type="Pfam" id="PF06314">
    <property type="entry name" value="ADC"/>
    <property type="match status" value="1"/>
</dbReference>
<dbReference type="Gene3D" id="2.40.400.10">
    <property type="entry name" value="Acetoacetate decarboxylase-like"/>
    <property type="match status" value="1"/>
</dbReference>
<dbReference type="EMBL" id="BHZD01000001">
    <property type="protein sequence ID" value="GCD42233.1"/>
    <property type="molecule type" value="Genomic_DNA"/>
</dbReference>
<dbReference type="InterPro" id="IPR023375">
    <property type="entry name" value="ADC_dom_sf"/>
</dbReference>
<comment type="caution">
    <text evidence="2">The sequence shown here is derived from an EMBL/GenBank/DDBJ whole genome shotgun (WGS) entry which is preliminary data.</text>
</comment>
<organism evidence="2 3">
    <name type="scientific">Streptomyces paromomycinus</name>
    <name type="common">Streptomyces rimosus subsp. paromomycinus</name>
    <dbReference type="NCBI Taxonomy" id="92743"/>
    <lineage>
        <taxon>Bacteria</taxon>
        <taxon>Bacillati</taxon>
        <taxon>Actinomycetota</taxon>
        <taxon>Actinomycetes</taxon>
        <taxon>Kitasatosporales</taxon>
        <taxon>Streptomycetaceae</taxon>
        <taxon>Streptomyces</taxon>
    </lineage>
</organism>
<protein>
    <recommendedName>
        <fullName evidence="4">Enduracididine biosynthesis enzyme MppR</fullName>
    </recommendedName>
</protein>
<dbReference type="NCBIfam" id="TIGR04460">
    <property type="entry name" value="endura_MppR"/>
    <property type="match status" value="1"/>
</dbReference>
<evidence type="ECO:0008006" key="4">
    <source>
        <dbReference type="Google" id="ProtNLM"/>
    </source>
</evidence>
<feature type="compositionally biased region" description="Low complexity" evidence="1">
    <location>
        <begin position="1"/>
        <end position="14"/>
    </location>
</feature>
<evidence type="ECO:0000313" key="3">
    <source>
        <dbReference type="Proteomes" id="UP000286746"/>
    </source>
</evidence>
<dbReference type="InterPro" id="IPR010451">
    <property type="entry name" value="Acetoacetate_decarboxylase"/>
</dbReference>
<keyword evidence="3" id="KW-1185">Reference proteome</keyword>
<dbReference type="AlphaFoldDB" id="A0A401VYS5"/>
<dbReference type="RefSeq" id="WP_125053650.1">
    <property type="nucleotide sequence ID" value="NZ_BHZD01000001.1"/>
</dbReference>
<feature type="region of interest" description="Disordered" evidence="1">
    <location>
        <begin position="1"/>
        <end position="25"/>
    </location>
</feature>
<evidence type="ECO:0000256" key="1">
    <source>
        <dbReference type="SAM" id="MobiDB-lite"/>
    </source>
</evidence>
<dbReference type="InterPro" id="IPR031022">
    <property type="entry name" value="Endura_MppR"/>
</dbReference>
<dbReference type="SUPFAM" id="SSF160104">
    <property type="entry name" value="Acetoacetate decarboxylase-like"/>
    <property type="match status" value="1"/>
</dbReference>
<sequence>MTTTTGHSTPRTHTGPGGAGPVGYSLPLSPTGASSMLTPPPWHFSGEVVMVEYRVDPDAARRFLPPGLTPGADPGAAAAVFATWQWCSADGAELADPGRCQFGEFLILLSCEFEGRPMARCPYAWVDQAVPMMRGWVQGMPKQFGTIHQSRPVTVGRAGSRLEPGGRFDGALSVHGRRAVEASVTLERSGDRAPALHDVPLAHTLTFPEWVPSADGPRARLVASEVSDVEFSRIWSGSGNLSFLDGGLGDDFASLVPLEVGDGHVFAYGETLHGGRLLTD</sequence>
<dbReference type="GO" id="GO:0016829">
    <property type="term" value="F:lyase activity"/>
    <property type="evidence" value="ECO:0007669"/>
    <property type="project" value="InterPro"/>
</dbReference>
<reference evidence="2 3" key="1">
    <citation type="submission" date="2018-11" db="EMBL/GenBank/DDBJ databases">
        <title>Whole genome sequence of Streptomyces paromomycinus NBRC 15454(T).</title>
        <authorList>
            <person name="Komaki H."/>
            <person name="Tamura T."/>
        </authorList>
    </citation>
    <scope>NUCLEOTIDE SEQUENCE [LARGE SCALE GENOMIC DNA]</scope>
    <source>
        <strain evidence="2 3">NBRC 15454</strain>
    </source>
</reference>
<name>A0A401VYS5_STREY</name>
<gene>
    <name evidence="2" type="ORF">GKJPGBOP_01892</name>
</gene>
<proteinExistence type="predicted"/>